<evidence type="ECO:0000313" key="3">
    <source>
        <dbReference type="Proteomes" id="UP000243106"/>
    </source>
</evidence>
<sequence>MNRIVLAAAAGFTFIAAAALGATDVLDRDTREVIEIDVTADELAECRETLAQVASMPAVHDNGTPVLFNWGQSDLPEVRCVVSEV</sequence>
<dbReference type="AlphaFoldDB" id="A0A1I5VY28"/>
<gene>
    <name evidence="2" type="ORF">SAMN05421853_10222</name>
</gene>
<accession>A0A1I5VY28</accession>
<name>A0A1I5VY28_9RHOB</name>
<reference evidence="3" key="1">
    <citation type="submission" date="2016-10" db="EMBL/GenBank/DDBJ databases">
        <authorList>
            <person name="Varghese N."/>
            <person name="Submissions S."/>
        </authorList>
    </citation>
    <scope>NUCLEOTIDE SEQUENCE [LARGE SCALE GENOMIC DNA]</scope>
    <source>
        <strain evidence="3">JCM 10271</strain>
    </source>
</reference>
<evidence type="ECO:0000313" key="2">
    <source>
        <dbReference type="EMBL" id="SFQ12434.1"/>
    </source>
</evidence>
<organism evidence="2 3">
    <name type="scientific">Roseivivax halotolerans</name>
    <dbReference type="NCBI Taxonomy" id="93684"/>
    <lineage>
        <taxon>Bacteria</taxon>
        <taxon>Pseudomonadati</taxon>
        <taxon>Pseudomonadota</taxon>
        <taxon>Alphaproteobacteria</taxon>
        <taxon>Rhodobacterales</taxon>
        <taxon>Roseobacteraceae</taxon>
        <taxon>Roseivivax</taxon>
    </lineage>
</organism>
<dbReference type="Proteomes" id="UP000243106">
    <property type="component" value="Unassembled WGS sequence"/>
</dbReference>
<dbReference type="STRING" id="93684.SAMN05421853_10222"/>
<proteinExistence type="predicted"/>
<dbReference type="RefSeq" id="WP_093009312.1">
    <property type="nucleotide sequence ID" value="NZ_FOXV01000002.1"/>
</dbReference>
<feature type="signal peptide" evidence="1">
    <location>
        <begin position="1"/>
        <end position="18"/>
    </location>
</feature>
<evidence type="ECO:0000256" key="1">
    <source>
        <dbReference type="SAM" id="SignalP"/>
    </source>
</evidence>
<feature type="chain" id="PRO_5017451478" evidence="1">
    <location>
        <begin position="19"/>
        <end position="85"/>
    </location>
</feature>
<dbReference type="EMBL" id="FOXV01000002">
    <property type="protein sequence ID" value="SFQ12434.1"/>
    <property type="molecule type" value="Genomic_DNA"/>
</dbReference>
<keyword evidence="3" id="KW-1185">Reference proteome</keyword>
<protein>
    <submittedName>
        <fullName evidence="2">Uncharacterized protein</fullName>
    </submittedName>
</protein>
<keyword evidence="1" id="KW-0732">Signal</keyword>